<comment type="caution">
    <text evidence="3">The sequence shown here is derived from an EMBL/GenBank/DDBJ whole genome shotgun (WGS) entry which is preliminary data.</text>
</comment>
<sequence length="383" mass="42652">MSQIKVLQFISPSGFYGAERWVLAFANNIDPQRMRCDLAVTRESPNQDLRVADFHPDSAGQVHYVDMAGRFDIRSVKTLVNIIREREIDVILTHGYKSDILGLIAGRIAGIRCVSTPHGFSGNVGFKLKMFIRLGTSILRYFDAVAPLSEELIEDMHRFRVPSSKIRFIRNGVDIKDIDATLANPSIREKEVAGIRPIGFIGQLIPRKGLLDLLSAFEGLHEHHQGLELQLIGEGRQRPQLEETCTLMKAGRAVRFLGFREDRLELLSKFEMFVMTSSLEGIPRCLMESMAVGVPVVAYDIPGVDQLIEDGVTGLLVPHGDVGALVKACNKLLDDPELKATLTANARTRVEEVYSARRMADEYLELFQQLMSSRNSTVTGGAD</sequence>
<dbReference type="GO" id="GO:0016757">
    <property type="term" value="F:glycosyltransferase activity"/>
    <property type="evidence" value="ECO:0007669"/>
    <property type="project" value="InterPro"/>
</dbReference>
<dbReference type="AlphaFoldDB" id="A0A5M3PIN2"/>
<evidence type="ECO:0000313" key="4">
    <source>
        <dbReference type="Proteomes" id="UP000340077"/>
    </source>
</evidence>
<accession>A0A5M3PIN2</accession>
<name>A0A5M3PIN2_9GAMM</name>
<organism evidence="3 4">
    <name type="scientific">Marinobacter salsuginis</name>
    <dbReference type="NCBI Taxonomy" id="418719"/>
    <lineage>
        <taxon>Bacteria</taxon>
        <taxon>Pseudomonadati</taxon>
        <taxon>Pseudomonadota</taxon>
        <taxon>Gammaproteobacteria</taxon>
        <taxon>Pseudomonadales</taxon>
        <taxon>Marinobacteraceae</taxon>
        <taxon>Marinobacter</taxon>
    </lineage>
</organism>
<dbReference type="GO" id="GO:1901135">
    <property type="term" value="P:carbohydrate derivative metabolic process"/>
    <property type="evidence" value="ECO:0007669"/>
    <property type="project" value="UniProtKB-ARBA"/>
</dbReference>
<dbReference type="Pfam" id="PF13439">
    <property type="entry name" value="Glyco_transf_4"/>
    <property type="match status" value="1"/>
</dbReference>
<keyword evidence="4" id="KW-1185">Reference proteome</keyword>
<protein>
    <recommendedName>
        <fullName evidence="5">Glycosyl transferase</fullName>
    </recommendedName>
</protein>
<feature type="domain" description="Glycosyl transferase family 1" evidence="1">
    <location>
        <begin position="198"/>
        <end position="348"/>
    </location>
</feature>
<dbReference type="Gene3D" id="3.40.50.2000">
    <property type="entry name" value="Glycogen Phosphorylase B"/>
    <property type="match status" value="2"/>
</dbReference>
<dbReference type="InterPro" id="IPR028098">
    <property type="entry name" value="Glyco_trans_4-like_N"/>
</dbReference>
<dbReference type="InterPro" id="IPR001296">
    <property type="entry name" value="Glyco_trans_1"/>
</dbReference>
<feature type="domain" description="Glycosyltransferase subfamily 4-like N-terminal" evidence="2">
    <location>
        <begin position="17"/>
        <end position="175"/>
    </location>
</feature>
<gene>
    <name evidence="3" type="ORF">MS5N3_02140</name>
</gene>
<evidence type="ECO:0008006" key="5">
    <source>
        <dbReference type="Google" id="ProtNLM"/>
    </source>
</evidence>
<dbReference type="PANTHER" id="PTHR12526">
    <property type="entry name" value="GLYCOSYLTRANSFERASE"/>
    <property type="match status" value="1"/>
</dbReference>
<dbReference type="Pfam" id="PF00534">
    <property type="entry name" value="Glycos_transf_1"/>
    <property type="match status" value="1"/>
</dbReference>
<evidence type="ECO:0000313" key="3">
    <source>
        <dbReference type="EMBL" id="GBO82763.1"/>
    </source>
</evidence>
<reference evidence="3 4" key="1">
    <citation type="journal article" date="2019" name="J. Gen. Appl. Microbiol.">
        <title>Aerobic degradation of cis-dichloroethene by the marine bacterium Marinobacter salsuginis strain 5N-3.</title>
        <authorList>
            <person name="Inoue Y."/>
            <person name="Fukunaga Y."/>
            <person name="Katsumata H."/>
            <person name="Ohji S."/>
            <person name="Hosoyama A."/>
            <person name="Mori K."/>
            <person name="Ando K."/>
        </authorList>
    </citation>
    <scope>NUCLEOTIDE SEQUENCE [LARGE SCALE GENOMIC DNA]</scope>
    <source>
        <strain evidence="3 4">5N-3</strain>
    </source>
</reference>
<proteinExistence type="predicted"/>
<evidence type="ECO:0000259" key="2">
    <source>
        <dbReference type="Pfam" id="PF13439"/>
    </source>
</evidence>
<dbReference type="RefSeq" id="WP_069183465.1">
    <property type="nucleotide sequence ID" value="NZ_BGZH01000001.1"/>
</dbReference>
<dbReference type="Proteomes" id="UP000340077">
    <property type="component" value="Unassembled WGS sequence"/>
</dbReference>
<dbReference type="EMBL" id="BGZH01000001">
    <property type="protein sequence ID" value="GBO82763.1"/>
    <property type="molecule type" value="Genomic_DNA"/>
</dbReference>
<evidence type="ECO:0000259" key="1">
    <source>
        <dbReference type="Pfam" id="PF00534"/>
    </source>
</evidence>
<dbReference type="SUPFAM" id="SSF53756">
    <property type="entry name" value="UDP-Glycosyltransferase/glycogen phosphorylase"/>
    <property type="match status" value="1"/>
</dbReference>